<proteinExistence type="predicted"/>
<evidence type="ECO:0000259" key="1">
    <source>
        <dbReference type="Pfam" id="PF00294"/>
    </source>
</evidence>
<protein>
    <recommendedName>
        <fullName evidence="1">Carbohydrate kinase PfkB domain-containing protein</fullName>
    </recommendedName>
</protein>
<comment type="caution">
    <text evidence="2">The sequence shown here is derived from an EMBL/GenBank/DDBJ whole genome shotgun (WGS) entry which is preliminary data.</text>
</comment>
<dbReference type="Proteomes" id="UP000433883">
    <property type="component" value="Unassembled WGS sequence"/>
</dbReference>
<dbReference type="EMBL" id="WNWQ01000166">
    <property type="protein sequence ID" value="KAE9975907.1"/>
    <property type="molecule type" value="Genomic_DNA"/>
</dbReference>
<feature type="domain" description="Carbohydrate kinase PfkB" evidence="1">
    <location>
        <begin position="134"/>
        <end position="273"/>
    </location>
</feature>
<dbReference type="PANTHER" id="PTHR47098">
    <property type="entry name" value="PROTEIN MAK32"/>
    <property type="match status" value="1"/>
</dbReference>
<accession>A0A8H3UUS3</accession>
<evidence type="ECO:0000313" key="3">
    <source>
        <dbReference type="Proteomes" id="UP000433883"/>
    </source>
</evidence>
<dbReference type="Pfam" id="PF00294">
    <property type="entry name" value="PfkB"/>
    <property type="match status" value="1"/>
</dbReference>
<reference evidence="2 3" key="1">
    <citation type="submission" date="2019-11" db="EMBL/GenBank/DDBJ databases">
        <title>Venturia inaequalis Genome Resource.</title>
        <authorList>
            <person name="Lichtner F.J."/>
        </authorList>
    </citation>
    <scope>NUCLEOTIDE SEQUENCE [LARGE SCALE GENOMIC DNA]</scope>
    <source>
        <strain evidence="2">Bline_iso_100314</strain>
    </source>
</reference>
<dbReference type="Gene3D" id="3.40.1190.20">
    <property type="match status" value="2"/>
</dbReference>
<sequence>MATHDIGNVTQAEIQFVSLAMFIIDEIHFPPPKAPVKDILGGAGAYSALGARIFSPPPLSKTISWIVDCGSDFPPELRQAIAQWDTSCLLRETPERLTTRGWNSYGENEHRARRQGAGINGALPLFVWEPVPDLCVPSELKTCREALKHVQAVSPNHMELASFFGASANRGKDVDREIVEKCAADWLSTGIGQDGSGVVVVRCGKDGCYVASRISSKWLPAYHQAGTGKVVDPTGGGNGFLGGLALGLARKKDVVEAAVWGSVSASFAIEQVGMPILTQESDGERWNGERVQDRVDEFLQRL</sequence>
<evidence type="ECO:0000313" key="2">
    <source>
        <dbReference type="EMBL" id="KAE9975907.1"/>
    </source>
</evidence>
<organism evidence="2 3">
    <name type="scientific">Venturia inaequalis</name>
    <name type="common">Apple scab fungus</name>
    <dbReference type="NCBI Taxonomy" id="5025"/>
    <lineage>
        <taxon>Eukaryota</taxon>
        <taxon>Fungi</taxon>
        <taxon>Dikarya</taxon>
        <taxon>Ascomycota</taxon>
        <taxon>Pezizomycotina</taxon>
        <taxon>Dothideomycetes</taxon>
        <taxon>Pleosporomycetidae</taxon>
        <taxon>Venturiales</taxon>
        <taxon>Venturiaceae</taxon>
        <taxon>Venturia</taxon>
    </lineage>
</organism>
<dbReference type="PANTHER" id="PTHR47098:SF2">
    <property type="entry name" value="PROTEIN MAK32"/>
    <property type="match status" value="1"/>
</dbReference>
<dbReference type="AlphaFoldDB" id="A0A8H3UUS3"/>
<name>A0A8H3UUS3_VENIN</name>
<gene>
    <name evidence="2" type="ORF">BLS_002351</name>
</gene>
<dbReference type="InterPro" id="IPR011611">
    <property type="entry name" value="PfkB_dom"/>
</dbReference>
<dbReference type="SUPFAM" id="SSF53613">
    <property type="entry name" value="Ribokinase-like"/>
    <property type="match status" value="1"/>
</dbReference>
<dbReference type="InterPro" id="IPR029056">
    <property type="entry name" value="Ribokinase-like"/>
</dbReference>